<dbReference type="GO" id="GO:0005506">
    <property type="term" value="F:iron ion binding"/>
    <property type="evidence" value="ECO:0007669"/>
    <property type="project" value="InterPro"/>
</dbReference>
<dbReference type="Proteomes" id="UP001197093">
    <property type="component" value="Unassembled WGS sequence"/>
</dbReference>
<dbReference type="GO" id="GO:0020037">
    <property type="term" value="F:heme binding"/>
    <property type="evidence" value="ECO:0007669"/>
    <property type="project" value="InterPro"/>
</dbReference>
<dbReference type="InterPro" id="IPR036396">
    <property type="entry name" value="Cyt_P450_sf"/>
</dbReference>
<comment type="caution">
    <text evidence="6">The sequence shown here is derived from an EMBL/GenBank/DDBJ whole genome shotgun (WGS) entry which is preliminary data.</text>
</comment>
<keyword evidence="4" id="KW-0408">Iron</keyword>
<evidence type="ECO:0000256" key="3">
    <source>
        <dbReference type="ARBA" id="ARBA00023002"/>
    </source>
</evidence>
<name>A0AAD4F1M0_9PEZI</name>
<feature type="region of interest" description="Disordered" evidence="5">
    <location>
        <begin position="432"/>
        <end position="454"/>
    </location>
</feature>
<reference evidence="6" key="1">
    <citation type="submission" date="2023-02" db="EMBL/GenBank/DDBJ databases">
        <authorList>
            <person name="Palmer J.M."/>
        </authorList>
    </citation>
    <scope>NUCLEOTIDE SEQUENCE</scope>
    <source>
        <strain evidence="6">FW57</strain>
    </source>
</reference>
<dbReference type="GO" id="GO:0016705">
    <property type="term" value="F:oxidoreductase activity, acting on paired donors, with incorporation or reduction of molecular oxygen"/>
    <property type="evidence" value="ECO:0007669"/>
    <property type="project" value="InterPro"/>
</dbReference>
<dbReference type="Pfam" id="PF00067">
    <property type="entry name" value="p450"/>
    <property type="match status" value="2"/>
</dbReference>
<keyword evidence="2" id="KW-0479">Metal-binding</keyword>
<evidence type="ECO:0000313" key="6">
    <source>
        <dbReference type="EMBL" id="KAG7291310.1"/>
    </source>
</evidence>
<evidence type="ECO:0000256" key="2">
    <source>
        <dbReference type="ARBA" id="ARBA00022723"/>
    </source>
</evidence>
<keyword evidence="7" id="KW-1185">Reference proteome</keyword>
<dbReference type="PANTHER" id="PTHR46300">
    <property type="entry name" value="P450, PUTATIVE (EUROFUNG)-RELATED-RELATED"/>
    <property type="match status" value="1"/>
</dbReference>
<dbReference type="InterPro" id="IPR050364">
    <property type="entry name" value="Cytochrome_P450_fung"/>
</dbReference>
<dbReference type="PRINTS" id="PR00463">
    <property type="entry name" value="EP450I"/>
</dbReference>
<dbReference type="EMBL" id="JAHCVI010000001">
    <property type="protein sequence ID" value="KAG7291310.1"/>
    <property type="molecule type" value="Genomic_DNA"/>
</dbReference>
<protein>
    <recommendedName>
        <fullName evidence="8">Cytochrome P450</fullName>
    </recommendedName>
</protein>
<keyword evidence="3" id="KW-0560">Oxidoreductase</keyword>
<organism evidence="6 7">
    <name type="scientific">Staphylotrichum longicolle</name>
    <dbReference type="NCBI Taxonomy" id="669026"/>
    <lineage>
        <taxon>Eukaryota</taxon>
        <taxon>Fungi</taxon>
        <taxon>Dikarya</taxon>
        <taxon>Ascomycota</taxon>
        <taxon>Pezizomycotina</taxon>
        <taxon>Sordariomycetes</taxon>
        <taxon>Sordariomycetidae</taxon>
        <taxon>Sordariales</taxon>
        <taxon>Chaetomiaceae</taxon>
        <taxon>Staphylotrichum</taxon>
    </lineage>
</organism>
<dbReference type="GO" id="GO:0004497">
    <property type="term" value="F:monooxygenase activity"/>
    <property type="evidence" value="ECO:0007669"/>
    <property type="project" value="InterPro"/>
</dbReference>
<dbReference type="Gene3D" id="1.10.630.10">
    <property type="entry name" value="Cytochrome P450"/>
    <property type="match status" value="2"/>
</dbReference>
<feature type="region of interest" description="Disordered" evidence="5">
    <location>
        <begin position="473"/>
        <end position="504"/>
    </location>
</feature>
<feature type="compositionally biased region" description="Basic and acidic residues" evidence="5">
    <location>
        <begin position="484"/>
        <end position="495"/>
    </location>
</feature>
<proteinExistence type="inferred from homology"/>
<feature type="compositionally biased region" description="Basic residues" evidence="5">
    <location>
        <begin position="473"/>
        <end position="483"/>
    </location>
</feature>
<comment type="similarity">
    <text evidence="1">Belongs to the cytochrome P450 family.</text>
</comment>
<evidence type="ECO:0000256" key="5">
    <source>
        <dbReference type="SAM" id="MobiDB-lite"/>
    </source>
</evidence>
<gene>
    <name evidence="6" type="ORF">NEMBOFW57_001323</name>
</gene>
<sequence length="596" mass="68518">MGSWIKFFEWSKKYGPIYQMKIFGTTHVWITSEEVAHELLSRRASIYSDRPMIPNLPNNRTSGDYLALLGRSDTWKGQRKLCNFLMVDSDRASLHSYPTYERDRFLYLMYLAPDKYRDWIEEYTSRTVSWLCWGTPEPGQALRHTTFGLLQTISPSGALPNIMSFLRHIPVRTSPWQKKETTRHVLEDMLFDANVGFSVETEAAEQRRPCFTHKFLELKQDEDERMKTRWGELDEARHVVGLMAIAGALTIGSPLQSYLLAMCHYPEWQRKLQREVDGVLREWEDRERLPLLRAVVKEVIRGITRNPKLYPDAEDFNPARWLEPSFPTYREPLTQYPNLTGFSQFGFGRRTCQGIPIVEQDLFMTMGGMAWAFNIRKKRNPLNGEEKGVHWNDYTPLLIAKPTPFEFEAVPRSGVKLARMRKMYEGVLADSDSALDGSRNGSRSVSPDDFSYSDSCLSSSSYFADDSDALRTRKVGKQRRRTKPKDPSRKDKGMASEDENSEPELDDLYLAHMTGDNEYFGDVETASDDTLVHDSDGESVFDWGCVEKAPIEGDADLFSPITEEFPPYVDPGWMRPPEVDGQLGLGLKQHPVQEVF</sequence>
<evidence type="ECO:0000256" key="4">
    <source>
        <dbReference type="ARBA" id="ARBA00023004"/>
    </source>
</evidence>
<dbReference type="InterPro" id="IPR001128">
    <property type="entry name" value="Cyt_P450"/>
</dbReference>
<evidence type="ECO:0000256" key="1">
    <source>
        <dbReference type="ARBA" id="ARBA00010617"/>
    </source>
</evidence>
<accession>A0AAD4F1M0</accession>
<evidence type="ECO:0000313" key="7">
    <source>
        <dbReference type="Proteomes" id="UP001197093"/>
    </source>
</evidence>
<dbReference type="InterPro" id="IPR002401">
    <property type="entry name" value="Cyt_P450_E_grp-I"/>
</dbReference>
<evidence type="ECO:0008006" key="8">
    <source>
        <dbReference type="Google" id="ProtNLM"/>
    </source>
</evidence>
<dbReference type="PANTHER" id="PTHR46300:SF8">
    <property type="entry name" value="CYTOCHROME P450 2E1"/>
    <property type="match status" value="1"/>
</dbReference>
<dbReference type="SUPFAM" id="SSF48264">
    <property type="entry name" value="Cytochrome P450"/>
    <property type="match status" value="1"/>
</dbReference>
<dbReference type="AlphaFoldDB" id="A0AAD4F1M0"/>